<comment type="caution">
    <text evidence="9">The sequence shown here is derived from an EMBL/GenBank/DDBJ whole genome shotgun (WGS) entry which is preliminary data.</text>
</comment>
<comment type="catalytic activity">
    <reaction evidence="6 8">
        <text>L-glutamate + H(+) = 4-aminobutanoate + CO2</text>
        <dbReference type="Rhea" id="RHEA:17785"/>
        <dbReference type="ChEBI" id="CHEBI:15378"/>
        <dbReference type="ChEBI" id="CHEBI:16526"/>
        <dbReference type="ChEBI" id="CHEBI:29985"/>
        <dbReference type="ChEBI" id="CHEBI:59888"/>
        <dbReference type="EC" id="4.1.1.15"/>
    </reaction>
</comment>
<dbReference type="InterPro" id="IPR002129">
    <property type="entry name" value="PyrdxlP-dep_de-COase"/>
</dbReference>
<dbReference type="PANTHER" id="PTHR43321">
    <property type="entry name" value="GLUTAMATE DECARBOXYLASE"/>
    <property type="match status" value="1"/>
</dbReference>
<evidence type="ECO:0000256" key="7">
    <source>
        <dbReference type="RuleBase" id="RU000382"/>
    </source>
</evidence>
<dbReference type="SUPFAM" id="SSF53383">
    <property type="entry name" value="PLP-dependent transferases"/>
    <property type="match status" value="1"/>
</dbReference>
<accession>A0ABN0WYX2</accession>
<keyword evidence="10" id="KW-1185">Reference proteome</keyword>
<dbReference type="EC" id="4.1.1.15" evidence="3 8"/>
<organism evidence="9 10">
    <name type="scientific">Actinoallomurus spadix</name>
    <dbReference type="NCBI Taxonomy" id="79912"/>
    <lineage>
        <taxon>Bacteria</taxon>
        <taxon>Bacillati</taxon>
        <taxon>Actinomycetota</taxon>
        <taxon>Actinomycetes</taxon>
        <taxon>Streptosporangiales</taxon>
        <taxon>Thermomonosporaceae</taxon>
        <taxon>Actinoallomurus</taxon>
    </lineage>
</organism>
<keyword evidence="8" id="KW-0210">Decarboxylase</keyword>
<reference evidence="9 10" key="1">
    <citation type="journal article" date="2019" name="Int. J. Syst. Evol. Microbiol.">
        <title>The Global Catalogue of Microorganisms (GCM) 10K type strain sequencing project: providing services to taxonomists for standard genome sequencing and annotation.</title>
        <authorList>
            <consortium name="The Broad Institute Genomics Platform"/>
            <consortium name="The Broad Institute Genome Sequencing Center for Infectious Disease"/>
            <person name="Wu L."/>
            <person name="Ma J."/>
        </authorList>
    </citation>
    <scope>NUCLEOTIDE SEQUENCE [LARGE SCALE GENOMIC DNA]</scope>
    <source>
        <strain evidence="9 10">JCM 3146</strain>
    </source>
</reference>
<evidence type="ECO:0000256" key="8">
    <source>
        <dbReference type="RuleBase" id="RU361171"/>
    </source>
</evidence>
<protein>
    <recommendedName>
        <fullName evidence="3 8">Glutamate decarboxylase</fullName>
        <ecNumber evidence="3 8">4.1.1.15</ecNumber>
    </recommendedName>
</protein>
<sequence>MVKQVHRERRHMDLAVNPLYSGLVPASGVPRYRLAPGPMAPDAAAALVRDEIMLDSNARLNLATYCTTWMEPQAKDLIADSLDRNLVDHDQYAQTAELETRCVNMLADLWNDPGTDGVGCSTSGSSEATMLAGLAMKFNWRARRRAQGLPTDRPNLVMPSVVHTCWPKFCRYWDVEPRYVPIREPGFTVDPSEVASACDENTIGAVAILGSSALGIYDPVAEMASALDRLQAERGVDVPLHVDAAVGGFIAPFLEPDLVWDFRVPRVLSINTSGHKFGLVYPGIGWIIWRDKKALPKELIFDCELLGGSVPTFTLNFSRSGAPVVAQYYTFLRLGFDGYRAVQQASRDVASYLAEQLAKMPALEVISDGTHLPVVALRTRPDAATTVFDIHERMRKHGWQLPAYHLPDALGDVAVMRMVIRNGFSRDTADLLLNALRAELAEPSPGPTAKAGAPAILAPRRRGPVYH</sequence>
<dbReference type="CDD" id="cd06450">
    <property type="entry name" value="DOPA_deC_like"/>
    <property type="match status" value="1"/>
</dbReference>
<dbReference type="Proteomes" id="UP001501822">
    <property type="component" value="Unassembled WGS sequence"/>
</dbReference>
<dbReference type="Gene3D" id="3.90.1150.160">
    <property type="match status" value="1"/>
</dbReference>
<comment type="similarity">
    <text evidence="2 7">Belongs to the group II decarboxylase family.</text>
</comment>
<dbReference type="InterPro" id="IPR010107">
    <property type="entry name" value="Glutamate_decarboxylase"/>
</dbReference>
<proteinExistence type="inferred from homology"/>
<keyword evidence="4 7" id="KW-0663">Pyridoxal phosphate</keyword>
<dbReference type="InterPro" id="IPR015421">
    <property type="entry name" value="PyrdxlP-dep_Trfase_major"/>
</dbReference>
<dbReference type="PANTHER" id="PTHR43321:SF3">
    <property type="entry name" value="GLUTAMATE DECARBOXYLASE"/>
    <property type="match status" value="1"/>
</dbReference>
<evidence type="ECO:0000256" key="2">
    <source>
        <dbReference type="ARBA" id="ARBA00009533"/>
    </source>
</evidence>
<name>A0ABN0WYX2_9ACTN</name>
<evidence type="ECO:0000256" key="3">
    <source>
        <dbReference type="ARBA" id="ARBA00012421"/>
    </source>
</evidence>
<keyword evidence="5 7" id="KW-0456">Lyase</keyword>
<dbReference type="InterPro" id="IPR015424">
    <property type="entry name" value="PyrdxlP-dep_Trfase"/>
</dbReference>
<evidence type="ECO:0000256" key="1">
    <source>
        <dbReference type="ARBA" id="ARBA00001933"/>
    </source>
</evidence>
<comment type="cofactor">
    <cofactor evidence="1 7">
        <name>pyridoxal 5'-phosphate</name>
        <dbReference type="ChEBI" id="CHEBI:597326"/>
    </cofactor>
</comment>
<evidence type="ECO:0000313" key="9">
    <source>
        <dbReference type="EMBL" id="GAA0350764.1"/>
    </source>
</evidence>
<dbReference type="NCBIfam" id="TIGR01788">
    <property type="entry name" value="Glu-decarb-GAD"/>
    <property type="match status" value="1"/>
</dbReference>
<dbReference type="RefSeq" id="WP_252806667.1">
    <property type="nucleotide sequence ID" value="NZ_BAAABM010000045.1"/>
</dbReference>
<gene>
    <name evidence="9" type="ORF">GCM10010151_45460</name>
</gene>
<evidence type="ECO:0000256" key="5">
    <source>
        <dbReference type="ARBA" id="ARBA00023239"/>
    </source>
</evidence>
<dbReference type="Gene3D" id="3.40.640.10">
    <property type="entry name" value="Type I PLP-dependent aspartate aminotransferase-like (Major domain)"/>
    <property type="match status" value="1"/>
</dbReference>
<evidence type="ECO:0000313" key="10">
    <source>
        <dbReference type="Proteomes" id="UP001501822"/>
    </source>
</evidence>
<dbReference type="Pfam" id="PF00282">
    <property type="entry name" value="Pyridoxal_deC"/>
    <property type="match status" value="1"/>
</dbReference>
<dbReference type="EMBL" id="BAAABM010000045">
    <property type="protein sequence ID" value="GAA0350764.1"/>
    <property type="molecule type" value="Genomic_DNA"/>
</dbReference>
<evidence type="ECO:0000256" key="4">
    <source>
        <dbReference type="ARBA" id="ARBA00022898"/>
    </source>
</evidence>
<evidence type="ECO:0000256" key="6">
    <source>
        <dbReference type="ARBA" id="ARBA00048868"/>
    </source>
</evidence>
<dbReference type="Gene3D" id="4.10.280.50">
    <property type="match status" value="1"/>
</dbReference>